<evidence type="ECO:0000313" key="1">
    <source>
        <dbReference type="EMBL" id="OJT01786.1"/>
    </source>
</evidence>
<comment type="caution">
    <text evidence="1">The sequence shown here is derived from an EMBL/GenBank/DDBJ whole genome shotgun (WGS) entry which is preliminary data.</text>
</comment>
<evidence type="ECO:0000313" key="2">
    <source>
        <dbReference type="Proteomes" id="UP000184267"/>
    </source>
</evidence>
<sequence>MDMMELRDRVMDLDPRFADDRLKFYYVTEDVDEDLDREQRVRSSHNNVHIDTLPAGLLGLPVNIVSTFIAGEAGVCSVLAHSTPYTTCSNDREAIRVLHPTIMILTKFKRWSVSYTSSRPKTIKKVASDRGDIEFIIEWLAVREERIRFHEYEGKTKPELLSMIRKYHDKYVDDVDQMETLRSIMPDDWEEMLALPEPEAEDVLPPDVKDASPPEVENTVPLVAENDLLPGVDCGEHAPAIGPTH</sequence>
<keyword evidence="2" id="KW-1185">Reference proteome</keyword>
<proteinExistence type="predicted"/>
<accession>A0A1M2V2M6</accession>
<dbReference type="OMA" id="IRFHEYE"/>
<gene>
    <name evidence="1" type="ORF">TRAPUB_7842</name>
</gene>
<dbReference type="Proteomes" id="UP000184267">
    <property type="component" value="Unassembled WGS sequence"/>
</dbReference>
<dbReference type="EMBL" id="MNAD01001723">
    <property type="protein sequence ID" value="OJT01786.1"/>
    <property type="molecule type" value="Genomic_DNA"/>
</dbReference>
<dbReference type="OrthoDB" id="10066232at2759"/>
<dbReference type="STRING" id="154538.A0A1M2V2M6"/>
<reference evidence="1 2" key="1">
    <citation type="submission" date="2016-10" db="EMBL/GenBank/DDBJ databases">
        <title>Genome sequence of the basidiomycete white-rot fungus Trametes pubescens.</title>
        <authorList>
            <person name="Makela M.R."/>
            <person name="Granchi Z."/>
            <person name="Peng M."/>
            <person name="De Vries R.P."/>
            <person name="Grigoriev I."/>
            <person name="Riley R."/>
            <person name="Hilden K."/>
        </authorList>
    </citation>
    <scope>NUCLEOTIDE SEQUENCE [LARGE SCALE GENOMIC DNA]</scope>
    <source>
        <strain evidence="1 2">FBCC735</strain>
    </source>
</reference>
<organism evidence="1 2">
    <name type="scientific">Trametes pubescens</name>
    <name type="common">White-rot fungus</name>
    <dbReference type="NCBI Taxonomy" id="154538"/>
    <lineage>
        <taxon>Eukaryota</taxon>
        <taxon>Fungi</taxon>
        <taxon>Dikarya</taxon>
        <taxon>Basidiomycota</taxon>
        <taxon>Agaricomycotina</taxon>
        <taxon>Agaricomycetes</taxon>
        <taxon>Polyporales</taxon>
        <taxon>Polyporaceae</taxon>
        <taxon>Trametes</taxon>
    </lineage>
</organism>
<name>A0A1M2V2M6_TRAPU</name>
<protein>
    <submittedName>
        <fullName evidence="1">Uncharacterized protein</fullName>
    </submittedName>
</protein>
<dbReference type="AlphaFoldDB" id="A0A1M2V2M6"/>